<dbReference type="PANTHER" id="PTHR36966:SF1">
    <property type="entry name" value="REP-ASSOCIATED TYROSINE TRANSPOSASE"/>
    <property type="match status" value="1"/>
</dbReference>
<evidence type="ECO:0000313" key="3">
    <source>
        <dbReference type="Proteomes" id="UP000050342"/>
    </source>
</evidence>
<feature type="domain" description="Transposase IS200-like" evidence="1">
    <location>
        <begin position="1"/>
        <end position="67"/>
    </location>
</feature>
<dbReference type="Proteomes" id="UP000050342">
    <property type="component" value="Unassembled WGS sequence"/>
</dbReference>
<dbReference type="STRING" id="1563157.AQS70_21880"/>
<gene>
    <name evidence="2" type="ORF">AQS70_21880</name>
</gene>
<evidence type="ECO:0000259" key="1">
    <source>
        <dbReference type="SMART" id="SM01321"/>
    </source>
</evidence>
<reference evidence="2 3" key="1">
    <citation type="submission" date="2015-10" db="EMBL/GenBank/DDBJ databases">
        <title>Pseudomonas helleri sp. nov. and Pseudomonas weihenstephanensis sp. nov., isolated from raw cows milk.</title>
        <authorList>
            <person name="Von Neubeck M."/>
            <person name="Huptas C."/>
            <person name="Wenning M."/>
            <person name="Scherer S."/>
        </authorList>
    </citation>
    <scope>NUCLEOTIDE SEQUENCE [LARGE SCALE GENOMIC DNA]</scope>
    <source>
        <strain evidence="2 3">BSTT44</strain>
    </source>
</reference>
<keyword evidence="3" id="KW-1185">Reference proteome</keyword>
<dbReference type="InterPro" id="IPR036515">
    <property type="entry name" value="Transposase_17_sf"/>
</dbReference>
<dbReference type="GO" id="GO:0043565">
    <property type="term" value="F:sequence-specific DNA binding"/>
    <property type="evidence" value="ECO:0007669"/>
    <property type="project" value="TreeGrafter"/>
</dbReference>
<dbReference type="EMBL" id="LLWH01000081">
    <property type="protein sequence ID" value="KQB54402.1"/>
    <property type="molecule type" value="Genomic_DNA"/>
</dbReference>
<dbReference type="AlphaFoldDB" id="A0A0Q0XV12"/>
<organism evidence="2 3">
    <name type="scientific">Pseudomonas endophytica</name>
    <dbReference type="NCBI Taxonomy" id="1563157"/>
    <lineage>
        <taxon>Bacteria</taxon>
        <taxon>Pseudomonadati</taxon>
        <taxon>Pseudomonadota</taxon>
        <taxon>Gammaproteobacteria</taxon>
        <taxon>Pseudomonadales</taxon>
        <taxon>Pseudomonadaceae</taxon>
        <taxon>Pseudomonas</taxon>
    </lineage>
</organism>
<dbReference type="Gene3D" id="3.30.70.1290">
    <property type="entry name" value="Transposase IS200-like"/>
    <property type="match status" value="1"/>
</dbReference>
<protein>
    <submittedName>
        <fullName evidence="2">Transposase</fullName>
    </submittedName>
</protein>
<dbReference type="PANTHER" id="PTHR36966">
    <property type="entry name" value="REP-ASSOCIATED TYROSINE TRANSPOSASE"/>
    <property type="match status" value="1"/>
</dbReference>
<dbReference type="GO" id="GO:0004803">
    <property type="term" value="F:transposase activity"/>
    <property type="evidence" value="ECO:0007669"/>
    <property type="project" value="InterPro"/>
</dbReference>
<dbReference type="SUPFAM" id="SSF143422">
    <property type="entry name" value="Transposase IS200-like"/>
    <property type="match status" value="1"/>
</dbReference>
<dbReference type="InterPro" id="IPR002686">
    <property type="entry name" value="Transposase_17"/>
</dbReference>
<name>A0A0Q0XV12_9PSED</name>
<proteinExistence type="predicted"/>
<dbReference type="SMART" id="SM01321">
    <property type="entry name" value="Y1_Tnp"/>
    <property type="match status" value="1"/>
</dbReference>
<comment type="caution">
    <text evidence="2">The sequence shown here is derived from an EMBL/GenBank/DDBJ whole genome shotgun (WGS) entry which is preliminary data.</text>
</comment>
<sequence length="88" mass="10392">MPDHFHWLIQLHQGTLGQLMCRVKSRSSKSINERTATQGRLWQRGYHDRAVRREEHIKVAARYIVMNPLRAGLVKKVGDYPLWDAIWL</sequence>
<accession>A0A0Q0XV12</accession>
<evidence type="ECO:0000313" key="2">
    <source>
        <dbReference type="EMBL" id="KQB54402.1"/>
    </source>
</evidence>
<dbReference type="Pfam" id="PF01797">
    <property type="entry name" value="Y1_Tnp"/>
    <property type="match status" value="1"/>
</dbReference>
<dbReference type="GO" id="GO:0006313">
    <property type="term" value="P:DNA transposition"/>
    <property type="evidence" value="ECO:0007669"/>
    <property type="project" value="InterPro"/>
</dbReference>
<dbReference type="InterPro" id="IPR052715">
    <property type="entry name" value="RAYT_transposase"/>
</dbReference>
<dbReference type="NCBIfam" id="NF047646">
    <property type="entry name" value="REP_Tyr_transpos"/>
    <property type="match status" value="1"/>
</dbReference>